<dbReference type="EMBL" id="FZOD01000002">
    <property type="protein sequence ID" value="SNR96815.1"/>
    <property type="molecule type" value="Genomic_DNA"/>
</dbReference>
<name>A0A239AMA8_9ACTN</name>
<evidence type="ECO:0000313" key="2">
    <source>
        <dbReference type="Proteomes" id="UP000198282"/>
    </source>
</evidence>
<proteinExistence type="predicted"/>
<reference evidence="1 2" key="1">
    <citation type="submission" date="2017-06" db="EMBL/GenBank/DDBJ databases">
        <authorList>
            <person name="Kim H.J."/>
            <person name="Triplett B.A."/>
        </authorList>
    </citation>
    <scope>NUCLEOTIDE SEQUENCE [LARGE SCALE GENOMIC DNA]</scope>
    <source>
        <strain evidence="1 2">CGMCC 4.2132</strain>
    </source>
</reference>
<gene>
    <name evidence="1" type="ORF">SAMN05216276_100235</name>
</gene>
<sequence length="97" mass="10245">MSADVKSGDLGLVGARGRERSEWGGLPEDPASPVFVVERLELAQGMYEVALVLQLDISSDGRAVVSHAGSRLLTDLPPASPNAFTNALRELIAATAW</sequence>
<organism evidence="1 2">
    <name type="scientific">Streptosporangium subroseum</name>
    <dbReference type="NCBI Taxonomy" id="106412"/>
    <lineage>
        <taxon>Bacteria</taxon>
        <taxon>Bacillati</taxon>
        <taxon>Actinomycetota</taxon>
        <taxon>Actinomycetes</taxon>
        <taxon>Streptosporangiales</taxon>
        <taxon>Streptosporangiaceae</taxon>
        <taxon>Streptosporangium</taxon>
    </lineage>
</organism>
<protein>
    <submittedName>
        <fullName evidence="1">Uncharacterized protein</fullName>
    </submittedName>
</protein>
<keyword evidence="2" id="KW-1185">Reference proteome</keyword>
<accession>A0A239AMA8</accession>
<dbReference type="AlphaFoldDB" id="A0A239AMA8"/>
<dbReference type="Proteomes" id="UP000198282">
    <property type="component" value="Unassembled WGS sequence"/>
</dbReference>
<evidence type="ECO:0000313" key="1">
    <source>
        <dbReference type="EMBL" id="SNR96815.1"/>
    </source>
</evidence>